<feature type="repeat" description="ANK" evidence="1">
    <location>
        <begin position="54"/>
        <end position="86"/>
    </location>
</feature>
<evidence type="ECO:0000256" key="1">
    <source>
        <dbReference type="PROSITE-ProRule" id="PRU00023"/>
    </source>
</evidence>
<organism evidence="2">
    <name type="scientific">Zooxanthella nutricula</name>
    <dbReference type="NCBI Taxonomy" id="1333877"/>
    <lineage>
        <taxon>Eukaryota</taxon>
        <taxon>Sar</taxon>
        <taxon>Alveolata</taxon>
        <taxon>Dinophyceae</taxon>
        <taxon>Peridiniales</taxon>
        <taxon>Peridiniales incertae sedis</taxon>
        <taxon>Zooxanthella</taxon>
    </lineage>
</organism>
<dbReference type="SUPFAM" id="SSF48403">
    <property type="entry name" value="Ankyrin repeat"/>
    <property type="match status" value="1"/>
</dbReference>
<dbReference type="PROSITE" id="PS50297">
    <property type="entry name" value="ANK_REP_REGION"/>
    <property type="match status" value="1"/>
</dbReference>
<dbReference type="AlphaFoldDB" id="A0A7S2M8R3"/>
<accession>A0A7S2M8R3</accession>
<dbReference type="SMART" id="SM00248">
    <property type="entry name" value="ANK"/>
    <property type="match status" value="1"/>
</dbReference>
<evidence type="ECO:0000313" key="2">
    <source>
        <dbReference type="EMBL" id="CAD9628588.1"/>
    </source>
</evidence>
<protein>
    <submittedName>
        <fullName evidence="2">Uncharacterized protein</fullName>
    </submittedName>
</protein>
<sequence length="227" mass="24580">MPLIVPKPGAEPTLGEKLTPDAELFVVCGWGKCGKRLDRVLKKKPDVNRKSPGDGKTPLHNAAMCGSAEFCKKLLAAKADPNVPATEGLFTPLEWVLAKIAYEEERDRRLNDFDTVNRLDDTSLAVRPDLKPYKEVKAVLEGAGAVVCGALEKEPTIKPDGSIKGGAPSPLRAYELGPDGSYTAAAHLRSGKYDALKYEDGKLIECEYDPRTGRWDGFDEGRAIVGA</sequence>
<gene>
    <name evidence="2" type="ORF">BRAN1462_LOCUS48962</name>
</gene>
<dbReference type="EMBL" id="HBGW01076980">
    <property type="protein sequence ID" value="CAD9628588.1"/>
    <property type="molecule type" value="Transcribed_RNA"/>
</dbReference>
<dbReference type="Pfam" id="PF13637">
    <property type="entry name" value="Ank_4"/>
    <property type="match status" value="1"/>
</dbReference>
<name>A0A7S2M8R3_9DINO</name>
<dbReference type="PROSITE" id="PS50088">
    <property type="entry name" value="ANK_REPEAT"/>
    <property type="match status" value="1"/>
</dbReference>
<reference evidence="2" key="1">
    <citation type="submission" date="2021-01" db="EMBL/GenBank/DDBJ databases">
        <authorList>
            <person name="Corre E."/>
            <person name="Pelletier E."/>
            <person name="Niang G."/>
            <person name="Scheremetjew M."/>
            <person name="Finn R."/>
            <person name="Kale V."/>
            <person name="Holt S."/>
            <person name="Cochrane G."/>
            <person name="Meng A."/>
            <person name="Brown T."/>
            <person name="Cohen L."/>
        </authorList>
    </citation>
    <scope>NUCLEOTIDE SEQUENCE</scope>
    <source>
        <strain evidence="2">RCC3387</strain>
    </source>
</reference>
<proteinExistence type="predicted"/>
<keyword evidence="1" id="KW-0040">ANK repeat</keyword>
<dbReference type="Gene3D" id="1.25.40.20">
    <property type="entry name" value="Ankyrin repeat-containing domain"/>
    <property type="match status" value="1"/>
</dbReference>
<dbReference type="InterPro" id="IPR002110">
    <property type="entry name" value="Ankyrin_rpt"/>
</dbReference>
<dbReference type="InterPro" id="IPR036770">
    <property type="entry name" value="Ankyrin_rpt-contain_sf"/>
</dbReference>